<evidence type="ECO:0000259" key="3">
    <source>
        <dbReference type="Pfam" id="PF13098"/>
    </source>
</evidence>
<sequence>MIRRTLVPALAVGAIALLTAACSRADSGDRPPVLEALQGRGLEIVKEFDAGDGLRGFAGVAGQQPVAVYVTASGAAIVGTRVGADGQELDTQRLQDLVAKPMGERAWARLEASQWVRDGREDAPRVVYAFSDPNCPFCNRFWHAARPWVESGQVQLRHVMVGVIKADSAAKVAAILSAPDPAEAMARNERAYASGGIAPAAEVPAEVRRTLDANERMMMELGFGGTPALVFRDEDGNVQRRSGMPQGDDLDTVMGPR</sequence>
<evidence type="ECO:0000256" key="2">
    <source>
        <dbReference type="SAM" id="MobiDB-lite"/>
    </source>
</evidence>
<dbReference type="InterPro" id="IPR033954">
    <property type="entry name" value="DiS-bond_Isoase_DsbC/G"/>
</dbReference>
<dbReference type="CDD" id="cd03020">
    <property type="entry name" value="DsbA_DsbC_DsbG"/>
    <property type="match status" value="1"/>
</dbReference>
<accession>A0ABS7T8A7</accession>
<feature type="chain" id="PRO_5044993384" description="Thiol:disulfide interchange protein" evidence="1">
    <location>
        <begin position="26"/>
        <end position="257"/>
    </location>
</feature>
<keyword evidence="1" id="KW-0732">Signal</keyword>
<dbReference type="InterPro" id="IPR051470">
    <property type="entry name" value="Thiol:disulfide_interchange"/>
</dbReference>
<dbReference type="InterPro" id="IPR012336">
    <property type="entry name" value="Thioredoxin-like_fold"/>
</dbReference>
<dbReference type="SUPFAM" id="SSF54423">
    <property type="entry name" value="DsbC/DsbG N-terminal domain-like"/>
    <property type="match status" value="1"/>
</dbReference>
<dbReference type="GO" id="GO:0016491">
    <property type="term" value="F:oxidoreductase activity"/>
    <property type="evidence" value="ECO:0007669"/>
    <property type="project" value="UniProtKB-KW"/>
</dbReference>
<reference evidence="4 5" key="1">
    <citation type="submission" date="2021-09" db="EMBL/GenBank/DDBJ databases">
        <title>Lysobacter sp. 13A isolated from the river sediment.</title>
        <authorList>
            <person name="Liu H."/>
            <person name="Li S."/>
            <person name="Mao S."/>
        </authorList>
    </citation>
    <scope>NUCLEOTIDE SEQUENCE [LARGE SCALE GENOMIC DNA]</scope>
    <source>
        <strain evidence="4 5">13A</strain>
    </source>
</reference>
<comment type="caution">
    <text evidence="4">The sequence shown here is derived from an EMBL/GenBank/DDBJ whole genome shotgun (WGS) entry which is preliminary data.</text>
</comment>
<dbReference type="SUPFAM" id="SSF52833">
    <property type="entry name" value="Thioredoxin-like"/>
    <property type="match status" value="1"/>
</dbReference>
<comment type="subcellular location">
    <subcellularLocation>
        <location evidence="1">Periplasm</location>
    </subcellularLocation>
</comment>
<dbReference type="NCBIfam" id="NF008657">
    <property type="entry name" value="PRK11657.1"/>
    <property type="match status" value="1"/>
</dbReference>
<dbReference type="EMBL" id="JAINZW010000005">
    <property type="protein sequence ID" value="MBZ4040131.1"/>
    <property type="molecule type" value="Genomic_DNA"/>
</dbReference>
<dbReference type="RefSeq" id="WP_223676585.1">
    <property type="nucleotide sequence ID" value="NZ_JAINZW010000005.1"/>
</dbReference>
<name>A0ABS7T8A7_9GAMM</name>
<evidence type="ECO:0000256" key="1">
    <source>
        <dbReference type="RuleBase" id="RU364038"/>
    </source>
</evidence>
<feature type="domain" description="Thioredoxin-like fold" evidence="3">
    <location>
        <begin position="123"/>
        <end position="250"/>
    </location>
</feature>
<dbReference type="Gene3D" id="3.40.30.10">
    <property type="entry name" value="Glutaredoxin"/>
    <property type="match status" value="1"/>
</dbReference>
<feature type="region of interest" description="Disordered" evidence="2">
    <location>
        <begin position="237"/>
        <end position="257"/>
    </location>
</feature>
<comment type="function">
    <text evidence="1">Required for disulfide bond formation in some periplasmic proteins. Acts by transferring its disulfide bond to other proteins and is reduced in the process.</text>
</comment>
<dbReference type="InterPro" id="IPR009094">
    <property type="entry name" value="DiS-bond_isomerase_DsbC/G_N_sf"/>
</dbReference>
<keyword evidence="1" id="KW-0574">Periplasm</keyword>
<dbReference type="Proteomes" id="UP001430954">
    <property type="component" value="Unassembled WGS sequence"/>
</dbReference>
<dbReference type="PANTHER" id="PTHR35272">
    <property type="entry name" value="THIOL:DISULFIDE INTERCHANGE PROTEIN DSBC-RELATED"/>
    <property type="match status" value="1"/>
</dbReference>
<dbReference type="PROSITE" id="PS51257">
    <property type="entry name" value="PROKAR_LIPOPROTEIN"/>
    <property type="match status" value="1"/>
</dbReference>
<evidence type="ECO:0000313" key="4">
    <source>
        <dbReference type="EMBL" id="MBZ4040131.1"/>
    </source>
</evidence>
<evidence type="ECO:0000313" key="5">
    <source>
        <dbReference type="Proteomes" id="UP001430954"/>
    </source>
</evidence>
<gene>
    <name evidence="4" type="primary">dsbG</name>
    <name evidence="4" type="ORF">K6753_11375</name>
</gene>
<keyword evidence="5" id="KW-1185">Reference proteome</keyword>
<organism evidence="4 5">
    <name type="scientific">Novilysobacter selenitireducens</name>
    <dbReference type="NCBI Taxonomy" id="2872639"/>
    <lineage>
        <taxon>Bacteria</taxon>
        <taxon>Pseudomonadati</taxon>
        <taxon>Pseudomonadota</taxon>
        <taxon>Gammaproteobacteria</taxon>
        <taxon>Lysobacterales</taxon>
        <taxon>Lysobacteraceae</taxon>
        <taxon>Novilysobacter</taxon>
    </lineage>
</organism>
<dbReference type="Gene3D" id="3.10.450.70">
    <property type="entry name" value="Disulphide bond isomerase, DsbC/G, N-terminal"/>
    <property type="match status" value="1"/>
</dbReference>
<proteinExistence type="inferred from homology"/>
<feature type="signal peptide" evidence="1">
    <location>
        <begin position="1"/>
        <end position="25"/>
    </location>
</feature>
<protein>
    <recommendedName>
        <fullName evidence="1">Thiol:disulfide interchange protein</fullName>
    </recommendedName>
</protein>
<dbReference type="PANTHER" id="PTHR35272:SF4">
    <property type="entry name" value="THIOL:DISULFIDE INTERCHANGE PROTEIN DSBG"/>
    <property type="match status" value="1"/>
</dbReference>
<keyword evidence="1" id="KW-0676">Redox-active center</keyword>
<comment type="similarity">
    <text evidence="1">Belongs to the thioredoxin family. DsbC subfamily.</text>
</comment>
<dbReference type="Pfam" id="PF13098">
    <property type="entry name" value="Thioredoxin_2"/>
    <property type="match status" value="1"/>
</dbReference>
<keyword evidence="4" id="KW-0560">Oxidoreductase</keyword>
<dbReference type="InterPro" id="IPR036249">
    <property type="entry name" value="Thioredoxin-like_sf"/>
</dbReference>